<evidence type="ECO:0000313" key="2">
    <source>
        <dbReference type="Proteomes" id="UP000014254"/>
    </source>
</evidence>
<gene>
    <name evidence="1" type="ORF">HMPREF1544_07955</name>
</gene>
<keyword evidence="2" id="KW-1185">Reference proteome</keyword>
<dbReference type="EMBL" id="KE124016">
    <property type="protein sequence ID" value="EPB85274.1"/>
    <property type="molecule type" value="Genomic_DNA"/>
</dbReference>
<dbReference type="OMA" id="NHAHYAS"/>
<dbReference type="AlphaFoldDB" id="S2J6I1"/>
<dbReference type="InParanoid" id="S2J6I1"/>
<evidence type="ECO:0000313" key="1">
    <source>
        <dbReference type="EMBL" id="EPB85274.1"/>
    </source>
</evidence>
<dbReference type="VEuPathDB" id="FungiDB:HMPREF1544_07955"/>
<name>S2J6I1_MUCC1</name>
<dbReference type="OrthoDB" id="2424936at2759"/>
<dbReference type="Proteomes" id="UP000014254">
    <property type="component" value="Unassembled WGS sequence"/>
</dbReference>
<protein>
    <submittedName>
        <fullName evidence="1">Uncharacterized protein</fullName>
    </submittedName>
</protein>
<organism evidence="1 2">
    <name type="scientific">Mucor circinelloides f. circinelloides (strain 1006PhL)</name>
    <name type="common">Mucormycosis agent</name>
    <name type="synonym">Calyptromyces circinelloides</name>
    <dbReference type="NCBI Taxonomy" id="1220926"/>
    <lineage>
        <taxon>Eukaryota</taxon>
        <taxon>Fungi</taxon>
        <taxon>Fungi incertae sedis</taxon>
        <taxon>Mucoromycota</taxon>
        <taxon>Mucoromycotina</taxon>
        <taxon>Mucoromycetes</taxon>
        <taxon>Mucorales</taxon>
        <taxon>Mucorineae</taxon>
        <taxon>Mucoraceae</taxon>
        <taxon>Mucor</taxon>
    </lineage>
</organism>
<proteinExistence type="predicted"/>
<accession>S2J6I1</accession>
<sequence length="112" mass="12514">MSLSMALASLKSKNHAHYASVFITDEHNSSQICVYCFEKTTHPVKMVNGKLKTMNGTSACCSPACLLARSKKIPSGKRHSICLAHRFIWLVHSAPPYRISSFESQKHQSIQH</sequence>
<reference evidence="2" key="1">
    <citation type="submission" date="2013-05" db="EMBL/GenBank/DDBJ databases">
        <title>The Genome sequence of Mucor circinelloides f. circinelloides 1006PhL.</title>
        <authorList>
            <consortium name="The Broad Institute Genomics Platform"/>
            <person name="Cuomo C."/>
            <person name="Earl A."/>
            <person name="Findley K."/>
            <person name="Lee S.C."/>
            <person name="Walker B."/>
            <person name="Young S."/>
            <person name="Zeng Q."/>
            <person name="Gargeya S."/>
            <person name="Fitzgerald M."/>
            <person name="Haas B."/>
            <person name="Abouelleil A."/>
            <person name="Allen A.W."/>
            <person name="Alvarado L."/>
            <person name="Arachchi H.M."/>
            <person name="Berlin A.M."/>
            <person name="Chapman S.B."/>
            <person name="Gainer-Dewar J."/>
            <person name="Goldberg J."/>
            <person name="Griggs A."/>
            <person name="Gujja S."/>
            <person name="Hansen M."/>
            <person name="Howarth C."/>
            <person name="Imamovic A."/>
            <person name="Ireland A."/>
            <person name="Larimer J."/>
            <person name="McCowan C."/>
            <person name="Murphy C."/>
            <person name="Pearson M."/>
            <person name="Poon T.W."/>
            <person name="Priest M."/>
            <person name="Roberts A."/>
            <person name="Saif S."/>
            <person name="Shea T."/>
            <person name="Sisk P."/>
            <person name="Sykes S."/>
            <person name="Wortman J."/>
            <person name="Nusbaum C."/>
            <person name="Birren B."/>
        </authorList>
    </citation>
    <scope>NUCLEOTIDE SEQUENCE [LARGE SCALE GENOMIC DNA]</scope>
    <source>
        <strain evidence="2">1006PhL</strain>
    </source>
</reference>
<dbReference type="STRING" id="1220926.S2J6I1"/>